<dbReference type="SUPFAM" id="SSF53474">
    <property type="entry name" value="alpha/beta-Hydrolases"/>
    <property type="match status" value="1"/>
</dbReference>
<keyword evidence="3" id="KW-0378">Hydrolase</keyword>
<dbReference type="PANTHER" id="PTHR43248:SF29">
    <property type="entry name" value="TRIPEPTIDYL AMINOPEPTIDASE"/>
    <property type="match status" value="1"/>
</dbReference>
<evidence type="ECO:0000259" key="4">
    <source>
        <dbReference type="Pfam" id="PF08386"/>
    </source>
</evidence>
<evidence type="ECO:0000256" key="1">
    <source>
        <dbReference type="ARBA" id="ARBA00010088"/>
    </source>
</evidence>
<dbReference type="InterPro" id="IPR013595">
    <property type="entry name" value="Pept_S33_TAP-like_C"/>
</dbReference>
<organism evidence="5 6">
    <name type="scientific">Kutzneria albida DSM 43870</name>
    <dbReference type="NCBI Taxonomy" id="1449976"/>
    <lineage>
        <taxon>Bacteria</taxon>
        <taxon>Bacillati</taxon>
        <taxon>Actinomycetota</taxon>
        <taxon>Actinomycetes</taxon>
        <taxon>Pseudonocardiales</taxon>
        <taxon>Pseudonocardiaceae</taxon>
        <taxon>Kutzneria</taxon>
    </lineage>
</organism>
<dbReference type="InterPro" id="IPR029058">
    <property type="entry name" value="AB_hydrolase_fold"/>
</dbReference>
<evidence type="ECO:0000256" key="3">
    <source>
        <dbReference type="ARBA" id="ARBA00022801"/>
    </source>
</evidence>
<dbReference type="AlphaFoldDB" id="W5W6I1"/>
<dbReference type="eggNOG" id="COG0596">
    <property type="taxonomic scope" value="Bacteria"/>
</dbReference>
<dbReference type="KEGG" id="kal:KALB_412"/>
<dbReference type="Pfam" id="PF08386">
    <property type="entry name" value="Abhydrolase_4"/>
    <property type="match status" value="1"/>
</dbReference>
<reference evidence="5 6" key="1">
    <citation type="journal article" date="2014" name="BMC Genomics">
        <title>Complete genome sequence of producer of the glycopeptide antibiotic Aculeximycin Kutzneria albida DSM 43870T, a representative of minor genus of Pseudonocardiaceae.</title>
        <authorList>
            <person name="Rebets Y."/>
            <person name="Tokovenko B."/>
            <person name="Lushchyk I."/>
            <person name="Ruckert C."/>
            <person name="Zaburannyi N."/>
            <person name="Bechthold A."/>
            <person name="Kalinowski J."/>
            <person name="Luzhetskyy A."/>
        </authorList>
    </citation>
    <scope>NUCLEOTIDE SEQUENCE [LARGE SCALE GENOMIC DNA]</scope>
    <source>
        <strain evidence="5">DSM 43870</strain>
    </source>
</reference>
<protein>
    <recommendedName>
        <fullName evidence="4">Peptidase S33 tripeptidyl aminopeptidase-like C-terminal domain-containing protein</fullName>
    </recommendedName>
</protein>
<dbReference type="OrthoDB" id="4006962at2"/>
<keyword evidence="2" id="KW-0732">Signal</keyword>
<evidence type="ECO:0000256" key="2">
    <source>
        <dbReference type="ARBA" id="ARBA00022729"/>
    </source>
</evidence>
<dbReference type="PANTHER" id="PTHR43248">
    <property type="entry name" value="2-SUCCINYL-6-HYDROXY-2,4-CYCLOHEXADIENE-1-CARBOXYLATE SYNTHASE"/>
    <property type="match status" value="1"/>
</dbReference>
<proteinExistence type="inferred from homology"/>
<keyword evidence="6" id="KW-1185">Reference proteome</keyword>
<dbReference type="GO" id="GO:0016787">
    <property type="term" value="F:hydrolase activity"/>
    <property type="evidence" value="ECO:0007669"/>
    <property type="project" value="UniProtKB-KW"/>
</dbReference>
<dbReference type="InterPro" id="IPR051601">
    <property type="entry name" value="Serine_prot/Carboxylest_S33"/>
</dbReference>
<dbReference type="EMBL" id="CP007155">
    <property type="protein sequence ID" value="AHH93789.1"/>
    <property type="molecule type" value="Genomic_DNA"/>
</dbReference>
<feature type="domain" description="Peptidase S33 tripeptidyl aminopeptidase-like C-terminal" evidence="4">
    <location>
        <begin position="334"/>
        <end position="425"/>
    </location>
</feature>
<dbReference type="RefSeq" id="WP_025354068.1">
    <property type="nucleotide sequence ID" value="NZ_CP007155.1"/>
</dbReference>
<dbReference type="Proteomes" id="UP000019225">
    <property type="component" value="Chromosome"/>
</dbReference>
<comment type="similarity">
    <text evidence="1">Belongs to the peptidase S33 family.</text>
</comment>
<dbReference type="Gene3D" id="3.40.50.1820">
    <property type="entry name" value="alpha/beta hydrolase"/>
    <property type="match status" value="1"/>
</dbReference>
<gene>
    <name evidence="5" type="ORF">KALB_412</name>
</gene>
<evidence type="ECO:0000313" key="6">
    <source>
        <dbReference type="Proteomes" id="UP000019225"/>
    </source>
</evidence>
<evidence type="ECO:0000313" key="5">
    <source>
        <dbReference type="EMBL" id="AHH93789.1"/>
    </source>
</evidence>
<name>W5W6I1_9PSEU</name>
<accession>W5W6I1</accession>
<dbReference type="STRING" id="1449976.KALB_412"/>
<sequence length="436" mass="45824">MKALLAALVLTTSLHLTPSTVDWKPCAADPAAECTTVAAQGTTLALARRRADPAQRVGTLLVNPGGPGLSGVDMVLKRPPFSAELLAKFDLVGFDPPGVGASPVDSCGFVDTPQSMPTSPQEFQNLLAANKKAAAACTAHLSDTDLARDVEAIRVALGGEPLNWYGTSYGTEIGQRYAELYPTKIRTMVLDATIDHSGSALTHLLTATASAEDTFNRFALWCTKNTACPLHGQDVAAVFEAARAKLAGDELAAFDSDTYLALYAPAQGWPWLGAMIAAGHPPRTAARPASANNAVLAAICQDWDYSVHSFAELSAIQAAAAGLAPHLRIGDVDRYRLIGCQGWPVADPPHPLRVHGAPPVLVVNSEHDPITPYAGAVHVSRQLPGSALLTYRGDGHTTYTQSKCVRDNVDRYLVTGAVPARGASCPDVVNPATAAR</sequence>
<dbReference type="HOGENOM" id="CLU_013364_3_3_11"/>